<sequence length="109" mass="12300">MSHSLCISDFQNLSCNLLNTLTAMVDKVDVDGVLECENYDGLVKISDSKGNVYVINKHDPSMQIWIASPISGSVRFNYDRCSGTWISNKNDELFDLFKSEMKVLFNIVI</sequence>
<evidence type="ECO:0000256" key="1">
    <source>
        <dbReference type="ARBA" id="ARBA00008183"/>
    </source>
</evidence>
<proteinExistence type="inferred from homology"/>
<dbReference type="Proteomes" id="UP000008320">
    <property type="component" value="Chromosome"/>
</dbReference>
<keyword evidence="4" id="KW-1185">Reference proteome</keyword>
<dbReference type="PANTHER" id="PTHR16821:SF2">
    <property type="entry name" value="FRATAXIN, MITOCHONDRIAL"/>
    <property type="match status" value="1"/>
</dbReference>
<evidence type="ECO:0000313" key="3">
    <source>
        <dbReference type="EMBL" id="ABD44569.1"/>
    </source>
</evidence>
<dbReference type="EMBL" id="CP000236">
    <property type="protein sequence ID" value="ABD44569.1"/>
    <property type="molecule type" value="Genomic_DNA"/>
</dbReference>
<dbReference type="NCBIfam" id="TIGR03421">
    <property type="entry name" value="FeS_CyaY"/>
    <property type="match status" value="1"/>
</dbReference>
<dbReference type="InterPro" id="IPR036524">
    <property type="entry name" value="Frataxin/CyaY_sf"/>
</dbReference>
<dbReference type="GO" id="GO:0005737">
    <property type="term" value="C:cytoplasm"/>
    <property type="evidence" value="ECO:0007669"/>
    <property type="project" value="UniProtKB-ARBA"/>
</dbReference>
<dbReference type="GO" id="GO:0008199">
    <property type="term" value="F:ferric iron binding"/>
    <property type="evidence" value="ECO:0007669"/>
    <property type="project" value="InterPro"/>
</dbReference>
<dbReference type="RefSeq" id="WP_011452527.1">
    <property type="nucleotide sequence ID" value="NC_007799.1"/>
</dbReference>
<dbReference type="STRING" id="205920.ECH_0312"/>
<dbReference type="KEGG" id="ech:ECH_0312"/>
<dbReference type="OrthoDB" id="8480400at2"/>
<keyword evidence="2" id="KW-0408">Iron</keyword>
<dbReference type="Gene3D" id="3.30.920.10">
    <property type="entry name" value="Frataxin/CyaY"/>
    <property type="match status" value="1"/>
</dbReference>
<dbReference type="AlphaFoldDB" id="Q2GHF0"/>
<dbReference type="GO" id="GO:0008198">
    <property type="term" value="F:ferrous iron binding"/>
    <property type="evidence" value="ECO:0007669"/>
    <property type="project" value="TreeGrafter"/>
</dbReference>
<dbReference type="InterPro" id="IPR002908">
    <property type="entry name" value="Frataxin/CyaY"/>
</dbReference>
<name>Q2GHF0_EHRCR</name>
<dbReference type="GO" id="GO:0004322">
    <property type="term" value="F:ferroxidase activity"/>
    <property type="evidence" value="ECO:0007669"/>
    <property type="project" value="TreeGrafter"/>
</dbReference>
<dbReference type="GO" id="GO:0034986">
    <property type="term" value="F:iron chaperone activity"/>
    <property type="evidence" value="ECO:0007669"/>
    <property type="project" value="TreeGrafter"/>
</dbReference>
<accession>Q2GHF0</accession>
<dbReference type="HOGENOM" id="CLU_080880_4_1_5"/>
<dbReference type="GO" id="GO:0051537">
    <property type="term" value="F:2 iron, 2 sulfur cluster binding"/>
    <property type="evidence" value="ECO:0007669"/>
    <property type="project" value="TreeGrafter"/>
</dbReference>
<dbReference type="PROSITE" id="PS01344">
    <property type="entry name" value="FRATAXIN_1"/>
    <property type="match status" value="1"/>
</dbReference>
<dbReference type="SUPFAM" id="SSF55387">
    <property type="entry name" value="Frataxin/Nqo15-like"/>
    <property type="match status" value="1"/>
</dbReference>
<dbReference type="GO" id="GO:0006879">
    <property type="term" value="P:intracellular iron ion homeostasis"/>
    <property type="evidence" value="ECO:0007669"/>
    <property type="project" value="TreeGrafter"/>
</dbReference>
<dbReference type="GO" id="GO:0016226">
    <property type="term" value="P:iron-sulfur cluster assembly"/>
    <property type="evidence" value="ECO:0007669"/>
    <property type="project" value="InterPro"/>
</dbReference>
<organism evidence="3 4">
    <name type="scientific">Ehrlichia chaffeensis (strain ATCC CRL-10679 / Arkansas)</name>
    <dbReference type="NCBI Taxonomy" id="205920"/>
    <lineage>
        <taxon>Bacteria</taxon>
        <taxon>Pseudomonadati</taxon>
        <taxon>Pseudomonadota</taxon>
        <taxon>Alphaproteobacteria</taxon>
        <taxon>Rickettsiales</taxon>
        <taxon>Anaplasmataceae</taxon>
        <taxon>Ehrlichia</taxon>
    </lineage>
</organism>
<reference evidence="3 4" key="1">
    <citation type="journal article" date="2006" name="PLoS Genet.">
        <title>Comparative genomics of emerging human ehrlichiosis agents.</title>
        <authorList>
            <person name="Dunning Hotopp J.C."/>
            <person name="Lin M."/>
            <person name="Madupu R."/>
            <person name="Crabtree J."/>
            <person name="Angiuoli S.V."/>
            <person name="Eisen J.A."/>
            <person name="Seshadri R."/>
            <person name="Ren Q."/>
            <person name="Wu M."/>
            <person name="Utterback T.R."/>
            <person name="Smith S."/>
            <person name="Lewis M."/>
            <person name="Khouri H."/>
            <person name="Zhang C."/>
            <person name="Niu H."/>
            <person name="Lin Q."/>
            <person name="Ohashi N."/>
            <person name="Zhi N."/>
            <person name="Nelson W."/>
            <person name="Brinkac L.M."/>
            <person name="Dodson R.J."/>
            <person name="Rosovitz M.J."/>
            <person name="Sundaram J."/>
            <person name="Daugherty S.C."/>
            <person name="Davidsen T."/>
            <person name="Durkin A.S."/>
            <person name="Gwinn M."/>
            <person name="Haft D.H."/>
            <person name="Selengut J.D."/>
            <person name="Sullivan S.A."/>
            <person name="Zafar N."/>
            <person name="Zhou L."/>
            <person name="Benahmed F."/>
            <person name="Forberger H."/>
            <person name="Halpin R."/>
            <person name="Mulligan S."/>
            <person name="Robinson J."/>
            <person name="White O."/>
            <person name="Rikihisa Y."/>
            <person name="Tettelin H."/>
        </authorList>
    </citation>
    <scope>NUCLEOTIDE SEQUENCE [LARGE SCALE GENOMIC DNA]</scope>
    <source>
        <strain evidence="4">ATCC CRL-10679 / Arkansas</strain>
    </source>
</reference>
<dbReference type="PROSITE" id="PS50810">
    <property type="entry name" value="FRATAXIN_2"/>
    <property type="match status" value="1"/>
</dbReference>
<dbReference type="SMART" id="SM01219">
    <property type="entry name" value="Frataxin_Cyay"/>
    <property type="match status" value="1"/>
</dbReference>
<protein>
    <submittedName>
        <fullName evidence="3">CyaY protein</fullName>
    </submittedName>
</protein>
<evidence type="ECO:0000313" key="4">
    <source>
        <dbReference type="Proteomes" id="UP000008320"/>
    </source>
</evidence>
<dbReference type="InterPro" id="IPR020895">
    <property type="entry name" value="Frataxin_CS"/>
</dbReference>
<gene>
    <name evidence="3" type="ordered locus">ECH_0312</name>
</gene>
<comment type="similarity">
    <text evidence="1">Belongs to the frataxin family.</text>
</comment>
<evidence type="ECO:0000256" key="2">
    <source>
        <dbReference type="ARBA" id="ARBA00023004"/>
    </source>
</evidence>
<dbReference type="Pfam" id="PF01491">
    <property type="entry name" value="Frataxin_Cyay"/>
    <property type="match status" value="1"/>
</dbReference>
<dbReference type="PANTHER" id="PTHR16821">
    <property type="entry name" value="FRATAXIN"/>
    <property type="match status" value="1"/>
</dbReference>
<dbReference type="eggNOG" id="COG1965">
    <property type="taxonomic scope" value="Bacteria"/>
</dbReference>